<dbReference type="Pfam" id="PF00072">
    <property type="entry name" value="Response_reg"/>
    <property type="match status" value="1"/>
</dbReference>
<dbReference type="Gene3D" id="3.40.50.2300">
    <property type="match status" value="1"/>
</dbReference>
<evidence type="ECO:0000256" key="3">
    <source>
        <dbReference type="PROSITE-ProRule" id="PRU00169"/>
    </source>
</evidence>
<comment type="caution">
    <text evidence="6">The sequence shown here is derived from an EMBL/GenBank/DDBJ whole genome shotgun (WGS) entry which is preliminary data.</text>
</comment>
<dbReference type="CDD" id="cd06170">
    <property type="entry name" value="LuxR_C_like"/>
    <property type="match status" value="1"/>
</dbReference>
<protein>
    <submittedName>
        <fullName evidence="6">Response regulator</fullName>
    </submittedName>
</protein>
<dbReference type="CDD" id="cd17535">
    <property type="entry name" value="REC_NarL-like"/>
    <property type="match status" value="1"/>
</dbReference>
<dbReference type="SMART" id="SM00421">
    <property type="entry name" value="HTH_LUXR"/>
    <property type="match status" value="1"/>
</dbReference>
<evidence type="ECO:0000259" key="4">
    <source>
        <dbReference type="PROSITE" id="PS50043"/>
    </source>
</evidence>
<dbReference type="RefSeq" id="WP_290233784.1">
    <property type="nucleotide sequence ID" value="NZ_JAUFPZ010000002.1"/>
</dbReference>
<sequence length="208" mass="23754">MTKINLVLVDDHSLFTEGIMQILDPLEDLQVIANFRDGETMLQSDEIHKADVLLLDINLPGNSGISIAKKMKPYFGSLKIICLSMLFEENIRQKLTKIGVAGYLPKFVNTIELIEAIIKVAEGEKVFYEEKSKAVNNIKVWTTDFKLTKRELEILQLIKEGKTTKEIADLLFRSQFTIETHRKNMIRKLNLKNSSGLLHFAMKNLTSE</sequence>
<keyword evidence="7" id="KW-1185">Reference proteome</keyword>
<reference evidence="7" key="1">
    <citation type="journal article" date="2019" name="Int. J. Syst. Evol. Microbiol.">
        <title>The Global Catalogue of Microorganisms (GCM) 10K type strain sequencing project: providing services to taxonomists for standard genome sequencing and annotation.</title>
        <authorList>
            <consortium name="The Broad Institute Genomics Platform"/>
            <consortium name="The Broad Institute Genome Sequencing Center for Infectious Disease"/>
            <person name="Wu L."/>
            <person name="Ma J."/>
        </authorList>
    </citation>
    <scope>NUCLEOTIDE SEQUENCE [LARGE SCALE GENOMIC DNA]</scope>
    <source>
        <strain evidence="7">CECT 9128</strain>
    </source>
</reference>
<dbReference type="InterPro" id="IPR011006">
    <property type="entry name" value="CheY-like_superfamily"/>
</dbReference>
<dbReference type="SUPFAM" id="SSF52172">
    <property type="entry name" value="CheY-like"/>
    <property type="match status" value="1"/>
</dbReference>
<dbReference type="Proteomes" id="UP001595793">
    <property type="component" value="Unassembled WGS sequence"/>
</dbReference>
<keyword evidence="1 3" id="KW-0597">Phosphoprotein</keyword>
<dbReference type="PANTHER" id="PTHR45566">
    <property type="entry name" value="HTH-TYPE TRANSCRIPTIONAL REGULATOR YHJB-RELATED"/>
    <property type="match status" value="1"/>
</dbReference>
<dbReference type="InterPro" id="IPR058245">
    <property type="entry name" value="NreC/VraR/RcsB-like_REC"/>
</dbReference>
<feature type="domain" description="HTH luxR-type" evidence="4">
    <location>
        <begin position="140"/>
        <end position="205"/>
    </location>
</feature>
<proteinExistence type="predicted"/>
<dbReference type="SMART" id="SM00448">
    <property type="entry name" value="REC"/>
    <property type="match status" value="1"/>
</dbReference>
<dbReference type="PROSITE" id="PS50043">
    <property type="entry name" value="HTH_LUXR_2"/>
    <property type="match status" value="1"/>
</dbReference>
<organism evidence="6 7">
    <name type="scientific">Zunongwangia endophytica</name>
    <dbReference type="NCBI Taxonomy" id="1808945"/>
    <lineage>
        <taxon>Bacteria</taxon>
        <taxon>Pseudomonadati</taxon>
        <taxon>Bacteroidota</taxon>
        <taxon>Flavobacteriia</taxon>
        <taxon>Flavobacteriales</taxon>
        <taxon>Flavobacteriaceae</taxon>
        <taxon>Zunongwangia</taxon>
    </lineage>
</organism>
<dbReference type="InterPro" id="IPR000792">
    <property type="entry name" value="Tscrpt_reg_LuxR_C"/>
</dbReference>
<dbReference type="EMBL" id="JBHSAS010000006">
    <property type="protein sequence ID" value="MFC4027596.1"/>
    <property type="molecule type" value="Genomic_DNA"/>
</dbReference>
<evidence type="ECO:0000256" key="1">
    <source>
        <dbReference type="ARBA" id="ARBA00022553"/>
    </source>
</evidence>
<dbReference type="PROSITE" id="PS50110">
    <property type="entry name" value="RESPONSE_REGULATORY"/>
    <property type="match status" value="1"/>
</dbReference>
<dbReference type="PANTHER" id="PTHR45566:SF2">
    <property type="entry name" value="NARL SUBFAMILY"/>
    <property type="match status" value="1"/>
</dbReference>
<evidence type="ECO:0000313" key="6">
    <source>
        <dbReference type="EMBL" id="MFC4027596.1"/>
    </source>
</evidence>
<name>A0ABV8H8M7_9FLAO</name>
<dbReference type="SUPFAM" id="SSF46894">
    <property type="entry name" value="C-terminal effector domain of the bipartite response regulators"/>
    <property type="match status" value="1"/>
</dbReference>
<dbReference type="InterPro" id="IPR001789">
    <property type="entry name" value="Sig_transdc_resp-reg_receiver"/>
</dbReference>
<dbReference type="InterPro" id="IPR016032">
    <property type="entry name" value="Sig_transdc_resp-reg_C-effctor"/>
</dbReference>
<evidence type="ECO:0000256" key="2">
    <source>
        <dbReference type="ARBA" id="ARBA00023125"/>
    </source>
</evidence>
<dbReference type="PROSITE" id="PS00622">
    <property type="entry name" value="HTH_LUXR_1"/>
    <property type="match status" value="1"/>
</dbReference>
<dbReference type="InterPro" id="IPR051015">
    <property type="entry name" value="EvgA-like"/>
</dbReference>
<dbReference type="PRINTS" id="PR00038">
    <property type="entry name" value="HTHLUXR"/>
</dbReference>
<dbReference type="Pfam" id="PF00196">
    <property type="entry name" value="GerE"/>
    <property type="match status" value="1"/>
</dbReference>
<gene>
    <name evidence="6" type="ORF">ACFOS1_09305</name>
</gene>
<evidence type="ECO:0000313" key="7">
    <source>
        <dbReference type="Proteomes" id="UP001595793"/>
    </source>
</evidence>
<keyword evidence="2" id="KW-0238">DNA-binding</keyword>
<feature type="modified residue" description="4-aspartylphosphate" evidence="3">
    <location>
        <position position="56"/>
    </location>
</feature>
<evidence type="ECO:0000259" key="5">
    <source>
        <dbReference type="PROSITE" id="PS50110"/>
    </source>
</evidence>
<feature type="domain" description="Response regulatory" evidence="5">
    <location>
        <begin position="5"/>
        <end position="121"/>
    </location>
</feature>
<accession>A0ABV8H8M7</accession>